<evidence type="ECO:0000313" key="1">
    <source>
        <dbReference type="EMBL" id="GIE05740.1"/>
    </source>
</evidence>
<evidence type="ECO:0000313" key="2">
    <source>
        <dbReference type="Proteomes" id="UP000637628"/>
    </source>
</evidence>
<evidence type="ECO:0008006" key="3">
    <source>
        <dbReference type="Google" id="ProtNLM"/>
    </source>
</evidence>
<organism evidence="1 2">
    <name type="scientific">Paractinoplanes durhamensis</name>
    <dbReference type="NCBI Taxonomy" id="113563"/>
    <lineage>
        <taxon>Bacteria</taxon>
        <taxon>Bacillati</taxon>
        <taxon>Actinomycetota</taxon>
        <taxon>Actinomycetes</taxon>
        <taxon>Micromonosporales</taxon>
        <taxon>Micromonosporaceae</taxon>
        <taxon>Paractinoplanes</taxon>
    </lineage>
</organism>
<sequence length="47" mass="5361">MYTVTARHHGGEWYVDYELTDTMSLGGGPHFVIDARSGEITGRRYEQ</sequence>
<gene>
    <name evidence="1" type="ORF">Adu01nite_70900</name>
</gene>
<proteinExistence type="predicted"/>
<protein>
    <recommendedName>
        <fullName evidence="3">PepSY domain-containing protein</fullName>
    </recommendedName>
</protein>
<dbReference type="EMBL" id="BOML01000057">
    <property type="protein sequence ID" value="GIE05740.1"/>
    <property type="molecule type" value="Genomic_DNA"/>
</dbReference>
<comment type="caution">
    <text evidence="1">The sequence shown here is derived from an EMBL/GenBank/DDBJ whole genome shotgun (WGS) entry which is preliminary data.</text>
</comment>
<name>A0ABQ3Z7E5_9ACTN</name>
<keyword evidence="2" id="KW-1185">Reference proteome</keyword>
<dbReference type="RefSeq" id="WP_379133099.1">
    <property type="nucleotide sequence ID" value="NZ_JBHTFU010000001.1"/>
</dbReference>
<reference evidence="1 2" key="1">
    <citation type="submission" date="2021-01" db="EMBL/GenBank/DDBJ databases">
        <title>Whole genome shotgun sequence of Actinoplanes durhamensis NBRC 14914.</title>
        <authorList>
            <person name="Komaki H."/>
            <person name="Tamura T."/>
        </authorList>
    </citation>
    <scope>NUCLEOTIDE SEQUENCE [LARGE SCALE GENOMIC DNA]</scope>
    <source>
        <strain evidence="1 2">NBRC 14914</strain>
    </source>
</reference>
<dbReference type="Proteomes" id="UP000637628">
    <property type="component" value="Unassembled WGS sequence"/>
</dbReference>
<accession>A0ABQ3Z7E5</accession>